<evidence type="ECO:0000313" key="4">
    <source>
        <dbReference type="Proteomes" id="UP000239326"/>
    </source>
</evidence>
<dbReference type="RefSeq" id="WP_106446188.1">
    <property type="nucleotide sequence ID" value="NZ_CP027669.1"/>
</dbReference>
<dbReference type="PANTHER" id="PTHR36698">
    <property type="entry name" value="BLL5892 PROTEIN"/>
    <property type="match status" value="1"/>
</dbReference>
<keyword evidence="4" id="KW-1185">Reference proteome</keyword>
<reference evidence="3 4" key="1">
    <citation type="submission" date="2018-03" db="EMBL/GenBank/DDBJ databases">
        <title>Genome sequencing of Simplicispira sp.</title>
        <authorList>
            <person name="Kim S.-J."/>
            <person name="Heo J."/>
            <person name="Kwon S.-W."/>
        </authorList>
    </citation>
    <scope>NUCLEOTIDE SEQUENCE [LARGE SCALE GENOMIC DNA]</scope>
    <source>
        <strain evidence="3 4">SC1-8</strain>
    </source>
</reference>
<gene>
    <name evidence="3" type="ORF">C6571_07850</name>
</gene>
<evidence type="ECO:0000259" key="2">
    <source>
        <dbReference type="Pfam" id="PF02470"/>
    </source>
</evidence>
<dbReference type="InterPro" id="IPR003399">
    <property type="entry name" value="Mce/MlaD"/>
</dbReference>
<organism evidence="3 4">
    <name type="scientific">Simplicispira suum</name>
    <dbReference type="NCBI Taxonomy" id="2109915"/>
    <lineage>
        <taxon>Bacteria</taxon>
        <taxon>Pseudomonadati</taxon>
        <taxon>Pseudomonadota</taxon>
        <taxon>Betaproteobacteria</taxon>
        <taxon>Burkholderiales</taxon>
        <taxon>Comamonadaceae</taxon>
        <taxon>Simplicispira</taxon>
    </lineage>
</organism>
<evidence type="ECO:0000256" key="1">
    <source>
        <dbReference type="SAM" id="MobiDB-lite"/>
    </source>
</evidence>
<dbReference type="Proteomes" id="UP000239326">
    <property type="component" value="Chromosome"/>
</dbReference>
<sequence length="326" mass="33986">MENKSHALAAGLFVLAVSAMVVALAMWLTRDNGDYVAYELTTRDGVSGLQPQAAVRYKGVAVGKVTHIGFDPQVSGNVLIRIAVDDDAPITPTTFATLGYQGVTGLSYILLDDAGKAHPPLPPGPSGLPRLPLHSSPFAQLSEQGPVILGQVQEASKRINQLLADDNQKRFSQALMNIGNAASSLDVLARRIDRSVTERLDPALAALPALAKDASGAVQSLKKAGDQVSVMADTFGQTAQRLNAPGGPIEQAARGAQTFSQAADRLKASTLPSLERAADDTGRAARQITRTAADVSANPQGFIYGSGPARPGPGEPGFVAPARNPQ</sequence>
<dbReference type="PANTHER" id="PTHR36698:SF2">
    <property type="entry name" value="MCE_MLAD DOMAIN-CONTAINING PROTEIN"/>
    <property type="match status" value="1"/>
</dbReference>
<name>A0A2S0MZT1_9BURK</name>
<proteinExistence type="predicted"/>
<dbReference type="AlphaFoldDB" id="A0A2S0MZT1"/>
<dbReference type="OrthoDB" id="5294672at2"/>
<dbReference type="Pfam" id="PF02470">
    <property type="entry name" value="MlaD"/>
    <property type="match status" value="1"/>
</dbReference>
<dbReference type="EMBL" id="CP027669">
    <property type="protein sequence ID" value="AVO41211.1"/>
    <property type="molecule type" value="Genomic_DNA"/>
</dbReference>
<feature type="domain" description="Mce/MlaD" evidence="2">
    <location>
        <begin position="39"/>
        <end position="112"/>
    </location>
</feature>
<dbReference type="KEGG" id="simp:C6571_07850"/>
<accession>A0A2S0MZT1</accession>
<evidence type="ECO:0000313" key="3">
    <source>
        <dbReference type="EMBL" id="AVO41211.1"/>
    </source>
</evidence>
<feature type="region of interest" description="Disordered" evidence="1">
    <location>
        <begin position="296"/>
        <end position="326"/>
    </location>
</feature>
<protein>
    <submittedName>
        <fullName evidence="3">MCE family protein</fullName>
    </submittedName>
</protein>